<sequence>MFSVEAALELENEINTFPYVVGEFKKPHIGFGSGTERFPRKSTIDKSRKVRMKFNIKEQVESEPYKYGLLHNYPSNRGYTAMVNRSPRFKIPPESKYPAPNAYDYVRPEADVKICYPFNSSDTRFRLQLGKQIGPSPSDYYHYRRRVEPVEMAFGKQRFVIPAYSVFCGAENKSRCFKCQTQPEGDYYHNFDHNLDLCRPCMNAEIEELNNCKYERLKRSNRLRALGKYKPARWCDFFHKHYSGDLSVDKYPRTVLRLKTRVENYLQTYDTMHKWYVQY</sequence>
<dbReference type="OrthoDB" id="8189408at2759"/>
<dbReference type="AlphaFoldDB" id="A0A0A1XLC9"/>
<reference evidence="1" key="2">
    <citation type="journal article" date="2015" name="Gigascience">
        <title>Reconstructing a comprehensive transcriptome assembly of a white-pupal translocated strain of the pest fruit fly Bactrocera cucurbitae.</title>
        <authorList>
            <person name="Sim S.B."/>
            <person name="Calla B."/>
            <person name="Hall B."/>
            <person name="DeRego T."/>
            <person name="Geib S.M."/>
        </authorList>
    </citation>
    <scope>NUCLEOTIDE SEQUENCE</scope>
</reference>
<dbReference type="EMBL" id="GBXI01002118">
    <property type="protein sequence ID" value="JAD12174.1"/>
    <property type="molecule type" value="Transcribed_RNA"/>
</dbReference>
<accession>A0A0A1XLC9</accession>
<protein>
    <submittedName>
        <fullName evidence="1">Queuine tRNA-ribosyltransferase</fullName>
    </submittedName>
</protein>
<organism evidence="1">
    <name type="scientific">Zeugodacus cucurbitae</name>
    <name type="common">Melon fruit fly</name>
    <name type="synonym">Bactrocera cucurbitae</name>
    <dbReference type="NCBI Taxonomy" id="28588"/>
    <lineage>
        <taxon>Eukaryota</taxon>
        <taxon>Metazoa</taxon>
        <taxon>Ecdysozoa</taxon>
        <taxon>Arthropoda</taxon>
        <taxon>Hexapoda</taxon>
        <taxon>Insecta</taxon>
        <taxon>Pterygota</taxon>
        <taxon>Neoptera</taxon>
        <taxon>Endopterygota</taxon>
        <taxon>Diptera</taxon>
        <taxon>Brachycera</taxon>
        <taxon>Muscomorpha</taxon>
        <taxon>Tephritoidea</taxon>
        <taxon>Tephritidae</taxon>
        <taxon>Zeugodacus</taxon>
        <taxon>Zeugodacus</taxon>
    </lineage>
</organism>
<name>A0A0A1XLC9_ZEUCU</name>
<evidence type="ECO:0000313" key="1">
    <source>
        <dbReference type="EMBL" id="JAD12174.1"/>
    </source>
</evidence>
<gene>
    <name evidence="1" type="primary">tgt_0</name>
    <name evidence="1" type="ORF">g.12283</name>
</gene>
<proteinExistence type="predicted"/>
<dbReference type="GO" id="GO:0016740">
    <property type="term" value="F:transferase activity"/>
    <property type="evidence" value="ECO:0007669"/>
    <property type="project" value="UniProtKB-KW"/>
</dbReference>
<keyword evidence="1" id="KW-0808">Transferase</keyword>
<reference evidence="1" key="1">
    <citation type="submission" date="2014-11" db="EMBL/GenBank/DDBJ databases">
        <authorList>
            <person name="Geib S."/>
        </authorList>
    </citation>
    <scope>NUCLEOTIDE SEQUENCE</scope>
</reference>